<evidence type="ECO:0000313" key="3">
    <source>
        <dbReference type="Proteomes" id="UP000029078"/>
    </source>
</evidence>
<dbReference type="AlphaFoldDB" id="A0A087D3Z4"/>
<accession>A0A087D3Z4</accession>
<evidence type="ECO:0000256" key="1">
    <source>
        <dbReference type="SAM" id="MobiDB-lite"/>
    </source>
</evidence>
<organism evidence="2 3">
    <name type="scientific">Bifidobacterium ruminantium</name>
    <dbReference type="NCBI Taxonomy" id="78346"/>
    <lineage>
        <taxon>Bacteria</taxon>
        <taxon>Bacillati</taxon>
        <taxon>Actinomycetota</taxon>
        <taxon>Actinomycetes</taxon>
        <taxon>Bifidobacteriales</taxon>
        <taxon>Bifidobacteriaceae</taxon>
        <taxon>Bifidobacterium</taxon>
    </lineage>
</organism>
<keyword evidence="3" id="KW-1185">Reference proteome</keyword>
<name>A0A087D3Z4_BIFRU</name>
<sequence length="25" mass="3046">MPDATRRRASTNRKMDEIMRLARRL</sequence>
<feature type="region of interest" description="Disordered" evidence="1">
    <location>
        <begin position="1"/>
        <end position="25"/>
    </location>
</feature>
<comment type="caution">
    <text evidence="2">The sequence shown here is derived from an EMBL/GenBank/DDBJ whole genome shotgun (WGS) entry which is preliminary data.</text>
</comment>
<proteinExistence type="predicted"/>
<keyword evidence="2" id="KW-0547">Nucleotide-binding</keyword>
<keyword evidence="2" id="KW-0067">ATP-binding</keyword>
<dbReference type="EMBL" id="JGZL01000004">
    <property type="protein sequence ID" value="KFI90244.1"/>
    <property type="molecule type" value="Genomic_DNA"/>
</dbReference>
<gene>
    <name evidence="2" type="ORF">BRUM_1590</name>
</gene>
<dbReference type="GO" id="GO:0005524">
    <property type="term" value="F:ATP binding"/>
    <property type="evidence" value="ECO:0007669"/>
    <property type="project" value="UniProtKB-KW"/>
</dbReference>
<evidence type="ECO:0000313" key="2">
    <source>
        <dbReference type="EMBL" id="KFI90244.1"/>
    </source>
</evidence>
<feature type="compositionally biased region" description="Basic and acidic residues" evidence="1">
    <location>
        <begin position="13"/>
        <end position="25"/>
    </location>
</feature>
<dbReference type="Proteomes" id="UP000029078">
    <property type="component" value="Unassembled WGS sequence"/>
</dbReference>
<protein>
    <submittedName>
        <fullName evidence="2">IstB-like ATP-binding protein</fullName>
    </submittedName>
</protein>
<reference evidence="2 3" key="1">
    <citation type="submission" date="2014-03" db="EMBL/GenBank/DDBJ databases">
        <title>Genomics of Bifidobacteria.</title>
        <authorList>
            <person name="Ventura M."/>
            <person name="Milani C."/>
            <person name="Lugli G.A."/>
        </authorList>
    </citation>
    <scope>NUCLEOTIDE SEQUENCE [LARGE SCALE GENOMIC DNA]</scope>
    <source>
        <strain evidence="2 3">LMG 21811</strain>
    </source>
</reference>
<feature type="non-terminal residue" evidence="2">
    <location>
        <position position="25"/>
    </location>
</feature>